<name>A0A4V2SB14_9FIRM</name>
<dbReference type="GO" id="GO:0008061">
    <property type="term" value="F:chitin binding"/>
    <property type="evidence" value="ECO:0007669"/>
    <property type="project" value="InterPro"/>
</dbReference>
<accession>A0A4V2SB14</accession>
<proteinExistence type="predicted"/>
<organism evidence="3 4">
    <name type="scientific">Marinisporobacter balticus</name>
    <dbReference type="NCBI Taxonomy" id="2018667"/>
    <lineage>
        <taxon>Bacteria</taxon>
        <taxon>Bacillati</taxon>
        <taxon>Bacillota</taxon>
        <taxon>Clostridia</taxon>
        <taxon>Peptostreptococcales</taxon>
        <taxon>Thermotaleaceae</taxon>
        <taxon>Marinisporobacter</taxon>
    </lineage>
</organism>
<dbReference type="Proteomes" id="UP000294919">
    <property type="component" value="Unassembled WGS sequence"/>
</dbReference>
<evidence type="ECO:0000259" key="2">
    <source>
        <dbReference type="PROSITE" id="PS51910"/>
    </source>
</evidence>
<dbReference type="InterPro" id="IPR011583">
    <property type="entry name" value="Chitinase_II/V-like_cat"/>
</dbReference>
<sequence>MRISKKIVVLLVITFMTVGAMISILEWKKEKVDLNMDTRLIIEDQEIAGYEEPYVDDTGIYLPYNVVVDHLYQNMTLDKKSENIFINLENQDILLEDPTLTDFIKDNKIAINVPTKVKDGQAYVPVSLLNKLFEIDICYVDDTKAVIIDHFSSKIMVGEITEKKAKIKSKSFSLINPKLKKGDQVRVYGEEENDYIVRSDEGIIGTIEKKYVRVIEEERKIDKQLNEKRELFNSKNQKINIVWEYVNKKSPDLSKEIKIESLDVIVPTWFSIANDKGTVMNNGDRNYVEEAHEKGYKVWGLVNNSFDPAITASILKDEKLRKKVIGQLVIYASLYDLDGINIDFENVYYEDQKALVKFVEEIKYYTKKQNLVLSMDITVPSSSKQWSKVYDRRALGKLVDYMAVMTYDEHWASSPVSGSVASVGWVEKGILNTLKSIPEEKILLGLPFYTRRWKESKDASGKVKVESKAISMTWAKKIIDEKNAPVIWNEEVGQYYAQYNEDDAVYKIWLEDPRSIALKVDLVEKHNLAGTAAWRRGYEDVQVWAVLQKIIKNGKTYTELGFNN</sequence>
<dbReference type="Pfam" id="PF00704">
    <property type="entry name" value="Glyco_hydro_18"/>
    <property type="match status" value="1"/>
</dbReference>
<evidence type="ECO:0000313" key="3">
    <source>
        <dbReference type="EMBL" id="TCO73770.1"/>
    </source>
</evidence>
<dbReference type="EMBL" id="SLWV01000014">
    <property type="protein sequence ID" value="TCO73770.1"/>
    <property type="molecule type" value="Genomic_DNA"/>
</dbReference>
<evidence type="ECO:0000313" key="4">
    <source>
        <dbReference type="Proteomes" id="UP000294919"/>
    </source>
</evidence>
<protein>
    <submittedName>
        <fullName evidence="3">Copper amine oxidase-like protein</fullName>
    </submittedName>
</protein>
<dbReference type="GO" id="GO:0005975">
    <property type="term" value="P:carbohydrate metabolic process"/>
    <property type="evidence" value="ECO:0007669"/>
    <property type="project" value="InterPro"/>
</dbReference>
<dbReference type="Gene3D" id="3.20.20.80">
    <property type="entry name" value="Glycosidases"/>
    <property type="match status" value="1"/>
</dbReference>
<keyword evidence="4" id="KW-1185">Reference proteome</keyword>
<comment type="caution">
    <text evidence="3">The sequence shown here is derived from an EMBL/GenBank/DDBJ whole genome shotgun (WGS) entry which is preliminary data.</text>
</comment>
<dbReference type="InterPro" id="IPR001223">
    <property type="entry name" value="Glyco_hydro18_cat"/>
</dbReference>
<dbReference type="RefSeq" id="WP_132245607.1">
    <property type="nucleotide sequence ID" value="NZ_SLWV01000014.1"/>
</dbReference>
<feature type="domain" description="GH18" evidence="2">
    <location>
        <begin position="239"/>
        <end position="554"/>
    </location>
</feature>
<keyword evidence="1" id="KW-0812">Transmembrane</keyword>
<dbReference type="InterPro" id="IPR029070">
    <property type="entry name" value="Chitinase_insertion_sf"/>
</dbReference>
<dbReference type="InterPro" id="IPR012854">
    <property type="entry name" value="Cu_amine_oxidase-like_N"/>
</dbReference>
<dbReference type="OrthoDB" id="9775889at2"/>
<evidence type="ECO:0000256" key="1">
    <source>
        <dbReference type="SAM" id="Phobius"/>
    </source>
</evidence>
<keyword evidence="1" id="KW-1133">Transmembrane helix</keyword>
<reference evidence="3 4" key="1">
    <citation type="submission" date="2019-03" db="EMBL/GenBank/DDBJ databases">
        <title>Genomic Encyclopedia of Type Strains, Phase IV (KMG-IV): sequencing the most valuable type-strain genomes for metagenomic binning, comparative biology and taxonomic classification.</title>
        <authorList>
            <person name="Goeker M."/>
        </authorList>
    </citation>
    <scope>NUCLEOTIDE SEQUENCE [LARGE SCALE GENOMIC DNA]</scope>
    <source>
        <strain evidence="3 4">DSM 102940</strain>
    </source>
</reference>
<dbReference type="PROSITE" id="PS51910">
    <property type="entry name" value="GH18_2"/>
    <property type="match status" value="1"/>
</dbReference>
<dbReference type="AlphaFoldDB" id="A0A4V2SB14"/>
<dbReference type="Gene3D" id="3.10.50.10">
    <property type="match status" value="1"/>
</dbReference>
<gene>
    <name evidence="3" type="ORF">EV214_1141</name>
</gene>
<dbReference type="SUPFAM" id="SSF51445">
    <property type="entry name" value="(Trans)glycosidases"/>
    <property type="match status" value="1"/>
</dbReference>
<dbReference type="InterPro" id="IPR017853">
    <property type="entry name" value="GH"/>
</dbReference>
<dbReference type="SUPFAM" id="SSF55383">
    <property type="entry name" value="Copper amine oxidase, domain N"/>
    <property type="match status" value="1"/>
</dbReference>
<dbReference type="InterPro" id="IPR036582">
    <property type="entry name" value="Mao_N_sf"/>
</dbReference>
<keyword evidence="1" id="KW-0472">Membrane</keyword>
<dbReference type="SMART" id="SM00636">
    <property type="entry name" value="Glyco_18"/>
    <property type="match status" value="1"/>
</dbReference>
<dbReference type="PANTHER" id="PTHR46066:SF2">
    <property type="entry name" value="CHITINASE DOMAIN-CONTAINING PROTEIN 1"/>
    <property type="match status" value="1"/>
</dbReference>
<feature type="transmembrane region" description="Helical" evidence="1">
    <location>
        <begin position="7"/>
        <end position="27"/>
    </location>
</feature>
<dbReference type="Pfam" id="PF07833">
    <property type="entry name" value="Cu_amine_oxidN1"/>
    <property type="match status" value="1"/>
</dbReference>
<dbReference type="PANTHER" id="PTHR46066">
    <property type="entry name" value="CHITINASE DOMAIN-CONTAINING PROTEIN 1 FAMILY MEMBER"/>
    <property type="match status" value="1"/>
</dbReference>